<dbReference type="SUPFAM" id="SSF103473">
    <property type="entry name" value="MFS general substrate transporter"/>
    <property type="match status" value="1"/>
</dbReference>
<evidence type="ECO:0000256" key="4">
    <source>
        <dbReference type="ARBA" id="ARBA00023136"/>
    </source>
</evidence>
<reference evidence="6" key="1">
    <citation type="submission" date="2024-02" db="UniProtKB">
        <authorList>
            <consortium name="WormBaseParasite"/>
        </authorList>
    </citation>
    <scope>IDENTIFICATION</scope>
</reference>
<keyword evidence="4" id="KW-0472">Membrane</keyword>
<keyword evidence="5" id="KW-1185">Reference proteome</keyword>
<dbReference type="WBParaSite" id="MBELARI_LOCUS9253">
    <property type="protein sequence ID" value="MBELARI_LOCUS9253"/>
    <property type="gene ID" value="MBELARI_LOCUS9253"/>
</dbReference>
<proteinExistence type="predicted"/>
<name>A0AAF3FPV5_9BILA</name>
<protein>
    <submittedName>
        <fullName evidence="6">Uncharacterized protein</fullName>
    </submittedName>
</protein>
<evidence type="ECO:0000313" key="6">
    <source>
        <dbReference type="WBParaSite" id="MBELARI_LOCUS9253"/>
    </source>
</evidence>
<dbReference type="InterPro" id="IPR011701">
    <property type="entry name" value="MFS"/>
</dbReference>
<dbReference type="InterPro" id="IPR050382">
    <property type="entry name" value="MFS_Na/Anion_cotransporter"/>
</dbReference>
<dbReference type="PANTHER" id="PTHR11662:SF405">
    <property type="entry name" value="PROTEIN CBG12249"/>
    <property type="match status" value="1"/>
</dbReference>
<evidence type="ECO:0000256" key="2">
    <source>
        <dbReference type="ARBA" id="ARBA00022692"/>
    </source>
</evidence>
<organism evidence="5 6">
    <name type="scientific">Mesorhabditis belari</name>
    <dbReference type="NCBI Taxonomy" id="2138241"/>
    <lineage>
        <taxon>Eukaryota</taxon>
        <taxon>Metazoa</taxon>
        <taxon>Ecdysozoa</taxon>
        <taxon>Nematoda</taxon>
        <taxon>Chromadorea</taxon>
        <taxon>Rhabditida</taxon>
        <taxon>Rhabditina</taxon>
        <taxon>Rhabditomorpha</taxon>
        <taxon>Rhabditoidea</taxon>
        <taxon>Rhabditidae</taxon>
        <taxon>Mesorhabditinae</taxon>
        <taxon>Mesorhabditis</taxon>
    </lineage>
</organism>
<evidence type="ECO:0000256" key="3">
    <source>
        <dbReference type="ARBA" id="ARBA00022989"/>
    </source>
</evidence>
<evidence type="ECO:0000313" key="5">
    <source>
        <dbReference type="Proteomes" id="UP000887575"/>
    </source>
</evidence>
<dbReference type="GO" id="GO:0022857">
    <property type="term" value="F:transmembrane transporter activity"/>
    <property type="evidence" value="ECO:0007669"/>
    <property type="project" value="InterPro"/>
</dbReference>
<evidence type="ECO:0000256" key="1">
    <source>
        <dbReference type="ARBA" id="ARBA00004141"/>
    </source>
</evidence>
<dbReference type="GO" id="GO:0016020">
    <property type="term" value="C:membrane"/>
    <property type="evidence" value="ECO:0007669"/>
    <property type="project" value="UniProtKB-SubCell"/>
</dbReference>
<sequence length="90" mass="9734">MSIMTSLAPLLAGIHYWAFFFSRTIQGISGGFFFSAGCALASRWFPANEKSTLAAIYGSGSGVTSPCRPRGRKTIVRTKKVMKSIGRRGI</sequence>
<keyword evidence="2" id="KW-0812">Transmembrane</keyword>
<dbReference type="AlphaFoldDB" id="A0AAF3FPV5"/>
<dbReference type="InterPro" id="IPR036259">
    <property type="entry name" value="MFS_trans_sf"/>
</dbReference>
<keyword evidence="3" id="KW-1133">Transmembrane helix</keyword>
<dbReference type="PANTHER" id="PTHR11662">
    <property type="entry name" value="SOLUTE CARRIER FAMILY 17"/>
    <property type="match status" value="1"/>
</dbReference>
<dbReference type="GO" id="GO:0006820">
    <property type="term" value="P:monoatomic anion transport"/>
    <property type="evidence" value="ECO:0007669"/>
    <property type="project" value="TreeGrafter"/>
</dbReference>
<comment type="subcellular location">
    <subcellularLocation>
        <location evidence="1">Membrane</location>
        <topology evidence="1">Multi-pass membrane protein</topology>
    </subcellularLocation>
</comment>
<accession>A0AAF3FPV5</accession>
<dbReference type="Proteomes" id="UP000887575">
    <property type="component" value="Unassembled WGS sequence"/>
</dbReference>
<dbReference type="Gene3D" id="1.20.1250.20">
    <property type="entry name" value="MFS general substrate transporter like domains"/>
    <property type="match status" value="1"/>
</dbReference>
<dbReference type="Pfam" id="PF07690">
    <property type="entry name" value="MFS_1"/>
    <property type="match status" value="1"/>
</dbReference>